<dbReference type="EMBL" id="GGEC01070578">
    <property type="protein sequence ID" value="MBX51062.1"/>
    <property type="molecule type" value="Transcribed_RNA"/>
</dbReference>
<name>A0A2P2P8L5_RHIMU</name>
<reference evidence="1" key="1">
    <citation type="submission" date="2018-02" db="EMBL/GenBank/DDBJ databases">
        <title>Rhizophora mucronata_Transcriptome.</title>
        <authorList>
            <person name="Meera S.P."/>
            <person name="Sreeshan A."/>
            <person name="Augustine A."/>
        </authorList>
    </citation>
    <scope>NUCLEOTIDE SEQUENCE</scope>
    <source>
        <tissue evidence="1">Leaf</tissue>
    </source>
</reference>
<accession>A0A2P2P8L5</accession>
<dbReference type="AlphaFoldDB" id="A0A2P2P8L5"/>
<evidence type="ECO:0000313" key="1">
    <source>
        <dbReference type="EMBL" id="MBX51062.1"/>
    </source>
</evidence>
<protein>
    <submittedName>
        <fullName evidence="1">Uncharacterized protein</fullName>
    </submittedName>
</protein>
<organism evidence="1">
    <name type="scientific">Rhizophora mucronata</name>
    <name type="common">Asiatic mangrove</name>
    <dbReference type="NCBI Taxonomy" id="61149"/>
    <lineage>
        <taxon>Eukaryota</taxon>
        <taxon>Viridiplantae</taxon>
        <taxon>Streptophyta</taxon>
        <taxon>Embryophyta</taxon>
        <taxon>Tracheophyta</taxon>
        <taxon>Spermatophyta</taxon>
        <taxon>Magnoliopsida</taxon>
        <taxon>eudicotyledons</taxon>
        <taxon>Gunneridae</taxon>
        <taxon>Pentapetalae</taxon>
        <taxon>rosids</taxon>
        <taxon>fabids</taxon>
        <taxon>Malpighiales</taxon>
        <taxon>Rhizophoraceae</taxon>
        <taxon>Rhizophora</taxon>
    </lineage>
</organism>
<proteinExistence type="predicted"/>
<sequence length="50" mass="5806">MLLNGSQLQERSLSKASTSMEHQILLMMTTKSGWFRYCQPSITKHKNCFL</sequence>